<organism evidence="2 3">
    <name type="scientific">Echria macrotheca</name>
    <dbReference type="NCBI Taxonomy" id="438768"/>
    <lineage>
        <taxon>Eukaryota</taxon>
        <taxon>Fungi</taxon>
        <taxon>Dikarya</taxon>
        <taxon>Ascomycota</taxon>
        <taxon>Pezizomycotina</taxon>
        <taxon>Sordariomycetes</taxon>
        <taxon>Sordariomycetidae</taxon>
        <taxon>Sordariales</taxon>
        <taxon>Schizotheciaceae</taxon>
        <taxon>Echria</taxon>
    </lineage>
</organism>
<feature type="region of interest" description="Disordered" evidence="1">
    <location>
        <begin position="338"/>
        <end position="363"/>
    </location>
</feature>
<dbReference type="AlphaFoldDB" id="A0AAJ0BM51"/>
<dbReference type="PANTHER" id="PTHR39597:SF1">
    <property type="entry name" value="UBA DOMAIN-CONTAINING PROTEIN RUP1"/>
    <property type="match status" value="1"/>
</dbReference>
<dbReference type="GO" id="GO:0005634">
    <property type="term" value="C:nucleus"/>
    <property type="evidence" value="ECO:0007669"/>
    <property type="project" value="TreeGrafter"/>
</dbReference>
<dbReference type="InterPro" id="IPR055335">
    <property type="entry name" value="Ucp6/RUP1"/>
</dbReference>
<dbReference type="Proteomes" id="UP001239445">
    <property type="component" value="Unassembled WGS sequence"/>
</dbReference>
<dbReference type="EMBL" id="MU839827">
    <property type="protein sequence ID" value="KAK1760808.1"/>
    <property type="molecule type" value="Genomic_DNA"/>
</dbReference>
<evidence type="ECO:0000313" key="3">
    <source>
        <dbReference type="Proteomes" id="UP001239445"/>
    </source>
</evidence>
<feature type="region of interest" description="Disordered" evidence="1">
    <location>
        <begin position="149"/>
        <end position="190"/>
    </location>
</feature>
<dbReference type="InterPro" id="IPR003903">
    <property type="entry name" value="UIM_dom"/>
</dbReference>
<feature type="region of interest" description="Disordered" evidence="1">
    <location>
        <begin position="817"/>
        <end position="873"/>
    </location>
</feature>
<proteinExistence type="predicted"/>
<evidence type="ECO:0000313" key="2">
    <source>
        <dbReference type="EMBL" id="KAK1760808.1"/>
    </source>
</evidence>
<dbReference type="GO" id="GO:0016579">
    <property type="term" value="P:protein deubiquitination"/>
    <property type="evidence" value="ECO:0007669"/>
    <property type="project" value="TreeGrafter"/>
</dbReference>
<comment type="caution">
    <text evidence="2">The sequence shown here is derived from an EMBL/GenBank/DDBJ whole genome shotgun (WGS) entry which is preliminary data.</text>
</comment>
<evidence type="ECO:0008006" key="4">
    <source>
        <dbReference type="Google" id="ProtNLM"/>
    </source>
</evidence>
<protein>
    <recommendedName>
        <fullName evidence="4">Ubiquitin interaction motif protein</fullName>
    </recommendedName>
</protein>
<reference evidence="2" key="1">
    <citation type="submission" date="2023-06" db="EMBL/GenBank/DDBJ databases">
        <title>Genome-scale phylogeny and comparative genomics of the fungal order Sordariales.</title>
        <authorList>
            <consortium name="Lawrence Berkeley National Laboratory"/>
            <person name="Hensen N."/>
            <person name="Bonometti L."/>
            <person name="Westerberg I."/>
            <person name="Brannstrom I.O."/>
            <person name="Guillou S."/>
            <person name="Cros-Aarteil S."/>
            <person name="Calhoun S."/>
            <person name="Haridas S."/>
            <person name="Kuo A."/>
            <person name="Mondo S."/>
            <person name="Pangilinan J."/>
            <person name="Riley R."/>
            <person name="Labutti K."/>
            <person name="Andreopoulos B."/>
            <person name="Lipzen A."/>
            <person name="Chen C."/>
            <person name="Yanf M."/>
            <person name="Daum C."/>
            <person name="Ng V."/>
            <person name="Clum A."/>
            <person name="Steindorff A."/>
            <person name="Ohm R."/>
            <person name="Martin F."/>
            <person name="Silar P."/>
            <person name="Natvig D."/>
            <person name="Lalanne C."/>
            <person name="Gautier V."/>
            <person name="Ament-Velasquez S.L."/>
            <person name="Kruys A."/>
            <person name="Hutchinson M.I."/>
            <person name="Powell A.J."/>
            <person name="Barry K."/>
            <person name="Miller A.N."/>
            <person name="Grigoriev I.V."/>
            <person name="Debuchy R."/>
            <person name="Gladieux P."/>
            <person name="Thoren M.H."/>
            <person name="Johannesson H."/>
        </authorList>
    </citation>
    <scope>NUCLEOTIDE SEQUENCE</scope>
    <source>
        <strain evidence="2">PSN4</strain>
    </source>
</reference>
<feature type="compositionally biased region" description="Polar residues" evidence="1">
    <location>
        <begin position="828"/>
        <end position="847"/>
    </location>
</feature>
<dbReference type="PROSITE" id="PS50330">
    <property type="entry name" value="UIM"/>
    <property type="match status" value="1"/>
</dbReference>
<sequence length="873" mass="97958">MASTDDIEQVVEITGCTNRAMIGTALRAKNYDLNAVISEYYDSAERFQANYGWNEDVFASNREGDVPISNHTTAPSFIIHPPDDNQIIYGSDPGYYGSAAPSRPPSRANNRSPLSRTVDLTAGDFSGGAPNNQHEEEALLQRAISESLNTSGRHSPHSLPPPPPLPQQSGITSGGETVVQFGPANRPEYNPDEWAMVPVKRDPEATGRRRAPHMPAFLRCREQQEEKQHNLGGILMILNSIPAARNALLRLYENVDGRVDYESGYDYGSHPEWWKGGLIFPPRLQEASDNGSSSSAREMGPRWSDELRRIVAFLEATERSYGTADVLASAKPHVLKEEGSGAWTDTNDDRSNEDRTNDNRTNDNRDWEKDFFIGLNEFEAGSLFRSSYTQHYLFSPPSRDAQTFNFLDQELTEEGLAMSENIYSVLDMMFHSVHRGEPLNNTWVATITEPAEVITFRLSVKNGSGWSKTIDVPETLYIDRYLTEHREQIAEIHEDVSALRDAFEKCRQLEETYTTYVSPVTGNRLDLRTLCRASIAKCNQRITEIQNYGHWRAYKEAVAGGGKYSVYIAPHEGTPLLTEAQIRAVAWYENRIVEIQQRLENVERLINSRIIPARKEIDRLSRYLHSLLTKPHKNARWNATHPYSLRGVVAGSNTVFMKKREASLMDNTILSEQWFKVSCDRANDYAVTAEVVNYEDVMREAFGTGLKLTLVYATERTMEEIPAPLPATLQEFVETDNQFFRRELAEAEAESAQQKMSYTSTLRAVGFKKQRSDSMDSMATNKASVGGSDDNMGGFDDEGGNNVFEQEADAFMGTFDGDGEPMPDLIDVSSSPESQTAALTSPPQEMQQIYRPTPSFLAGGDSLKRDETRPNDD</sequence>
<evidence type="ECO:0000256" key="1">
    <source>
        <dbReference type="SAM" id="MobiDB-lite"/>
    </source>
</evidence>
<accession>A0AAJ0BM51</accession>
<gene>
    <name evidence="2" type="ORF">QBC47DRAFT_396792</name>
</gene>
<feature type="compositionally biased region" description="Basic and acidic residues" evidence="1">
    <location>
        <begin position="862"/>
        <end position="873"/>
    </location>
</feature>
<name>A0AAJ0BM51_9PEZI</name>
<feature type="compositionally biased region" description="Basic and acidic residues" evidence="1">
    <location>
        <begin position="347"/>
        <end position="363"/>
    </location>
</feature>
<keyword evidence="3" id="KW-1185">Reference proteome</keyword>
<dbReference type="PANTHER" id="PTHR39597">
    <property type="entry name" value="UBA DOMAIN-CONTAINING PROTEIN RUP1"/>
    <property type="match status" value="1"/>
</dbReference>
<feature type="region of interest" description="Disordered" evidence="1">
    <location>
        <begin position="90"/>
        <end position="132"/>
    </location>
</feature>
<dbReference type="GO" id="GO:0005829">
    <property type="term" value="C:cytosol"/>
    <property type="evidence" value="ECO:0007669"/>
    <property type="project" value="TreeGrafter"/>
</dbReference>